<name>A0A0E9RAA7_ANGAN</name>
<reference evidence="1" key="2">
    <citation type="journal article" date="2015" name="Fish Shellfish Immunol.">
        <title>Early steps in the European eel (Anguilla anguilla)-Vibrio vulnificus interaction in the gills: Role of the RtxA13 toxin.</title>
        <authorList>
            <person name="Callol A."/>
            <person name="Pajuelo D."/>
            <person name="Ebbesson L."/>
            <person name="Teles M."/>
            <person name="MacKenzie S."/>
            <person name="Amaro C."/>
        </authorList>
    </citation>
    <scope>NUCLEOTIDE SEQUENCE</scope>
</reference>
<protein>
    <submittedName>
        <fullName evidence="1">Uncharacterized protein</fullName>
    </submittedName>
</protein>
<sequence>MSVVMMCQAVCECEFYESFSV</sequence>
<dbReference type="EMBL" id="GBXM01083172">
    <property type="protein sequence ID" value="JAH25405.1"/>
    <property type="molecule type" value="Transcribed_RNA"/>
</dbReference>
<reference evidence="1" key="1">
    <citation type="submission" date="2014-11" db="EMBL/GenBank/DDBJ databases">
        <authorList>
            <person name="Amaro Gonzalez C."/>
        </authorList>
    </citation>
    <scope>NUCLEOTIDE SEQUENCE</scope>
</reference>
<proteinExistence type="predicted"/>
<organism evidence="1">
    <name type="scientific">Anguilla anguilla</name>
    <name type="common">European freshwater eel</name>
    <name type="synonym">Muraena anguilla</name>
    <dbReference type="NCBI Taxonomy" id="7936"/>
    <lineage>
        <taxon>Eukaryota</taxon>
        <taxon>Metazoa</taxon>
        <taxon>Chordata</taxon>
        <taxon>Craniata</taxon>
        <taxon>Vertebrata</taxon>
        <taxon>Euteleostomi</taxon>
        <taxon>Actinopterygii</taxon>
        <taxon>Neopterygii</taxon>
        <taxon>Teleostei</taxon>
        <taxon>Anguilliformes</taxon>
        <taxon>Anguillidae</taxon>
        <taxon>Anguilla</taxon>
    </lineage>
</organism>
<accession>A0A0E9RAA7</accession>
<evidence type="ECO:0000313" key="1">
    <source>
        <dbReference type="EMBL" id="JAH25405.1"/>
    </source>
</evidence>
<dbReference type="AlphaFoldDB" id="A0A0E9RAA7"/>